<dbReference type="InterPro" id="IPR052055">
    <property type="entry name" value="Hepadnavirus_pol/RT"/>
</dbReference>
<comment type="caution">
    <text evidence="1">The sequence shown here is derived from an EMBL/GenBank/DDBJ whole genome shotgun (WGS) entry which is preliminary data.</text>
</comment>
<dbReference type="PANTHER" id="PTHR33050">
    <property type="entry name" value="REVERSE TRANSCRIPTASE DOMAIN-CONTAINING PROTEIN"/>
    <property type="match status" value="1"/>
</dbReference>
<gene>
    <name evidence="1" type="ORF">EEDITHA_LOCUS19559</name>
</gene>
<accession>A0AAU9V5D0</accession>
<evidence type="ECO:0008006" key="3">
    <source>
        <dbReference type="Google" id="ProtNLM"/>
    </source>
</evidence>
<protein>
    <recommendedName>
        <fullName evidence="3">Reverse transcriptase RNase H-like domain-containing protein</fullName>
    </recommendedName>
</protein>
<dbReference type="PANTHER" id="PTHR33050:SF7">
    <property type="entry name" value="RIBONUCLEASE H"/>
    <property type="match status" value="1"/>
</dbReference>
<dbReference type="AlphaFoldDB" id="A0AAU9V5D0"/>
<evidence type="ECO:0000313" key="2">
    <source>
        <dbReference type="Proteomes" id="UP001153954"/>
    </source>
</evidence>
<proteinExistence type="predicted"/>
<name>A0AAU9V5D0_EUPED</name>
<sequence length="177" mass="20757">MPLAFFGLQIFAKYLRDCEILLRIDNTTAIAYINKMGGIQFPHLTAMSRTIWQWCEERRLRLFASYISSSDNSVADAESRRVHADVEWELSHWAFQSICQQFNKPEIDLFASRLNKKCSTFVSWQSDPEAFAVDAFTLHWNRYYFYAFPPFCLILKVLQKVITDKAKGIIVVPQWRT</sequence>
<dbReference type="Proteomes" id="UP001153954">
    <property type="component" value="Unassembled WGS sequence"/>
</dbReference>
<keyword evidence="2" id="KW-1185">Reference proteome</keyword>
<organism evidence="1 2">
    <name type="scientific">Euphydryas editha</name>
    <name type="common">Edith's checkerspot</name>
    <dbReference type="NCBI Taxonomy" id="104508"/>
    <lineage>
        <taxon>Eukaryota</taxon>
        <taxon>Metazoa</taxon>
        <taxon>Ecdysozoa</taxon>
        <taxon>Arthropoda</taxon>
        <taxon>Hexapoda</taxon>
        <taxon>Insecta</taxon>
        <taxon>Pterygota</taxon>
        <taxon>Neoptera</taxon>
        <taxon>Endopterygota</taxon>
        <taxon>Lepidoptera</taxon>
        <taxon>Glossata</taxon>
        <taxon>Ditrysia</taxon>
        <taxon>Papilionoidea</taxon>
        <taxon>Nymphalidae</taxon>
        <taxon>Nymphalinae</taxon>
        <taxon>Euphydryas</taxon>
    </lineage>
</organism>
<dbReference type="CDD" id="cd09275">
    <property type="entry name" value="RNase_HI_RT_DIRS1"/>
    <property type="match status" value="1"/>
</dbReference>
<dbReference type="EMBL" id="CAKOGL010000028">
    <property type="protein sequence ID" value="CAH2105277.1"/>
    <property type="molecule type" value="Genomic_DNA"/>
</dbReference>
<evidence type="ECO:0000313" key="1">
    <source>
        <dbReference type="EMBL" id="CAH2105277.1"/>
    </source>
</evidence>
<reference evidence="1" key="1">
    <citation type="submission" date="2022-03" db="EMBL/GenBank/DDBJ databases">
        <authorList>
            <person name="Tunstrom K."/>
        </authorList>
    </citation>
    <scope>NUCLEOTIDE SEQUENCE</scope>
</reference>